<keyword evidence="4" id="KW-1185">Reference proteome</keyword>
<dbReference type="NCBIfam" id="NF005095">
    <property type="entry name" value="PRK06523.1"/>
    <property type="match status" value="1"/>
</dbReference>
<gene>
    <name evidence="3" type="ORF">PQO05_09980</name>
</gene>
<name>A0ABY7TD52_9SPHI</name>
<dbReference type="PROSITE" id="PS00061">
    <property type="entry name" value="ADH_SHORT"/>
    <property type="match status" value="1"/>
</dbReference>
<dbReference type="InterPro" id="IPR036291">
    <property type="entry name" value="NAD(P)-bd_dom_sf"/>
</dbReference>
<organism evidence="3 4">
    <name type="scientific">Mucilaginibacter jinjuensis</name>
    <dbReference type="NCBI Taxonomy" id="1176721"/>
    <lineage>
        <taxon>Bacteria</taxon>
        <taxon>Pseudomonadati</taxon>
        <taxon>Bacteroidota</taxon>
        <taxon>Sphingobacteriia</taxon>
        <taxon>Sphingobacteriales</taxon>
        <taxon>Sphingobacteriaceae</taxon>
        <taxon>Mucilaginibacter</taxon>
    </lineage>
</organism>
<evidence type="ECO:0000256" key="1">
    <source>
        <dbReference type="ARBA" id="ARBA00006484"/>
    </source>
</evidence>
<evidence type="ECO:0000256" key="2">
    <source>
        <dbReference type="ARBA" id="ARBA00023002"/>
    </source>
</evidence>
<dbReference type="PRINTS" id="PR00081">
    <property type="entry name" value="GDHRDH"/>
</dbReference>
<dbReference type="PANTHER" id="PTHR43639:SF1">
    <property type="entry name" value="SHORT-CHAIN DEHYDROGENASE_REDUCTASE FAMILY PROTEIN"/>
    <property type="match status" value="1"/>
</dbReference>
<dbReference type="InterPro" id="IPR002347">
    <property type="entry name" value="SDR_fam"/>
</dbReference>
<dbReference type="InterPro" id="IPR020904">
    <property type="entry name" value="Sc_DH/Rdtase_CS"/>
</dbReference>
<proteinExistence type="inferred from homology"/>
<sequence>MMQDYSSEFSGRKVFITGGSRGIGAAIAQRLLDGGAQVAVSARSKTEDIPSGAIFIKGDISTAEGANVLAKEVLETLGGIDILINNAGSARVHLAGSAGIPDEEWLDALNLNFLSAVRTTTTLLPALKESSNGSIVNISSGGPNAFMAPLLHYGAAKAALNSYSLGLAAELAPKIRVNVVTPGMVITPGADEIRKVFTDAMGVPEGAMGGMVPLGRMGNASEIAEVVALLTSDRGNWITGQNYFVDGGMGNIGRK</sequence>
<reference evidence="3 4" key="1">
    <citation type="submission" date="2023-02" db="EMBL/GenBank/DDBJ databases">
        <title>Genome sequence of Mucilaginibacter jinjuensis strain KACC 16571.</title>
        <authorList>
            <person name="Kim S."/>
            <person name="Heo J."/>
            <person name="Kwon S.-W."/>
        </authorList>
    </citation>
    <scope>NUCLEOTIDE SEQUENCE [LARGE SCALE GENOMIC DNA]</scope>
    <source>
        <strain evidence="3 4">KACC 16571</strain>
    </source>
</reference>
<dbReference type="CDD" id="cd05233">
    <property type="entry name" value="SDR_c"/>
    <property type="match status" value="1"/>
</dbReference>
<evidence type="ECO:0000313" key="3">
    <source>
        <dbReference type="EMBL" id="WCT14261.1"/>
    </source>
</evidence>
<evidence type="ECO:0000313" key="4">
    <source>
        <dbReference type="Proteomes" id="UP001216139"/>
    </source>
</evidence>
<dbReference type="Proteomes" id="UP001216139">
    <property type="component" value="Chromosome"/>
</dbReference>
<keyword evidence="2" id="KW-0560">Oxidoreductase</keyword>
<dbReference type="EMBL" id="CP117167">
    <property type="protein sequence ID" value="WCT14261.1"/>
    <property type="molecule type" value="Genomic_DNA"/>
</dbReference>
<accession>A0ABY7TD52</accession>
<dbReference type="Gene3D" id="3.40.50.720">
    <property type="entry name" value="NAD(P)-binding Rossmann-like Domain"/>
    <property type="match status" value="1"/>
</dbReference>
<dbReference type="PRINTS" id="PR00080">
    <property type="entry name" value="SDRFAMILY"/>
</dbReference>
<protein>
    <submittedName>
        <fullName evidence="3">Oxidoreductase</fullName>
    </submittedName>
</protein>
<dbReference type="RefSeq" id="WP_273632638.1">
    <property type="nucleotide sequence ID" value="NZ_CP117167.1"/>
</dbReference>
<dbReference type="Pfam" id="PF13561">
    <property type="entry name" value="adh_short_C2"/>
    <property type="match status" value="1"/>
</dbReference>
<dbReference type="SUPFAM" id="SSF51735">
    <property type="entry name" value="NAD(P)-binding Rossmann-fold domains"/>
    <property type="match status" value="1"/>
</dbReference>
<comment type="similarity">
    <text evidence="1">Belongs to the short-chain dehydrogenases/reductases (SDR) family.</text>
</comment>
<dbReference type="PANTHER" id="PTHR43639">
    <property type="entry name" value="OXIDOREDUCTASE, SHORT-CHAIN DEHYDROGENASE/REDUCTASE FAMILY (AFU_ORTHOLOGUE AFUA_5G02870)"/>
    <property type="match status" value="1"/>
</dbReference>